<evidence type="ECO:0000313" key="4">
    <source>
        <dbReference type="Proteomes" id="UP000192418"/>
    </source>
</evidence>
<keyword evidence="4" id="KW-1185">Reference proteome</keyword>
<dbReference type="Pfam" id="PF01928">
    <property type="entry name" value="CYTH"/>
    <property type="match status" value="1"/>
</dbReference>
<evidence type="ECO:0000313" key="3">
    <source>
        <dbReference type="EMBL" id="SMC55147.1"/>
    </source>
</evidence>
<dbReference type="EMBL" id="FWXY01000004">
    <property type="protein sequence ID" value="SMC55147.1"/>
    <property type="molecule type" value="Genomic_DNA"/>
</dbReference>
<dbReference type="InterPro" id="IPR023577">
    <property type="entry name" value="CYTH_domain"/>
</dbReference>
<evidence type="ECO:0000256" key="1">
    <source>
        <dbReference type="PIRSR" id="PIRSR016487-1"/>
    </source>
</evidence>
<protein>
    <submittedName>
        <fullName evidence="3">Adenylate cyclase</fullName>
    </submittedName>
</protein>
<dbReference type="InterPro" id="IPR012042">
    <property type="entry name" value="NeuTTM/CthTTM-like"/>
</dbReference>
<dbReference type="SUPFAM" id="SSF55154">
    <property type="entry name" value="CYTH-like phosphatases"/>
    <property type="match status" value="1"/>
</dbReference>
<gene>
    <name evidence="3" type="ORF">SAMN02746065_10461</name>
</gene>
<dbReference type="PANTHER" id="PTHR40114:SF1">
    <property type="entry name" value="SLR0698 PROTEIN"/>
    <property type="match status" value="1"/>
</dbReference>
<dbReference type="AlphaFoldDB" id="A0A1W2A378"/>
<proteinExistence type="predicted"/>
<dbReference type="STRING" id="1121400.SAMN02746065_10461"/>
<dbReference type="CDD" id="cd07891">
    <property type="entry name" value="CYTH-like_CthTTM-like_1"/>
    <property type="match status" value="1"/>
</dbReference>
<dbReference type="SMART" id="SM01118">
    <property type="entry name" value="CYTH"/>
    <property type="match status" value="1"/>
</dbReference>
<dbReference type="Proteomes" id="UP000192418">
    <property type="component" value="Unassembled WGS sequence"/>
</dbReference>
<dbReference type="PROSITE" id="PS51707">
    <property type="entry name" value="CYTH"/>
    <property type="match status" value="1"/>
</dbReference>
<reference evidence="3 4" key="1">
    <citation type="submission" date="2017-04" db="EMBL/GenBank/DDBJ databases">
        <authorList>
            <person name="Afonso C.L."/>
            <person name="Miller P.J."/>
            <person name="Scott M.A."/>
            <person name="Spackman E."/>
            <person name="Goraichik I."/>
            <person name="Dimitrov K.M."/>
            <person name="Suarez D.L."/>
            <person name="Swayne D.E."/>
        </authorList>
    </citation>
    <scope>NUCLEOTIDE SEQUENCE [LARGE SCALE GENOMIC DNA]</scope>
    <source>
        <strain evidence="3 4">DSM 3385</strain>
    </source>
</reference>
<dbReference type="PANTHER" id="PTHR40114">
    <property type="entry name" value="SLR0698 PROTEIN"/>
    <property type="match status" value="1"/>
</dbReference>
<organism evidence="3 4">
    <name type="scientific">Desulfocicer vacuolatum DSM 3385</name>
    <dbReference type="NCBI Taxonomy" id="1121400"/>
    <lineage>
        <taxon>Bacteria</taxon>
        <taxon>Pseudomonadati</taxon>
        <taxon>Thermodesulfobacteriota</taxon>
        <taxon>Desulfobacteria</taxon>
        <taxon>Desulfobacterales</taxon>
        <taxon>Desulfobacteraceae</taxon>
        <taxon>Desulfocicer</taxon>
    </lineage>
</organism>
<feature type="domain" description="CYTH" evidence="2">
    <location>
        <begin position="2"/>
        <end position="152"/>
    </location>
</feature>
<accession>A0A1W2A378</accession>
<feature type="active site" description="Proton acceptor" evidence="1">
    <location>
        <position position="34"/>
    </location>
</feature>
<sequence>MGIEIERKFLVKSISGLMPWQRSGLIPLTLRQGYLKNSKDVTVRIRTSDETGYITVKGPTKNASRKEFEYEIALAEAIEMLALCQDAIIEKKRYCMDYKGFRWEIDQFSGKNQGLVVAEIELSTPDEYFDKPPWLGREVTSDPRYCNACLATHPFQKW</sequence>
<dbReference type="RefSeq" id="WP_084067290.1">
    <property type="nucleotide sequence ID" value="NZ_FWXY01000004.1"/>
</dbReference>
<evidence type="ECO:0000259" key="2">
    <source>
        <dbReference type="PROSITE" id="PS51707"/>
    </source>
</evidence>
<dbReference type="InterPro" id="IPR033469">
    <property type="entry name" value="CYTH-like_dom_sf"/>
</dbReference>
<dbReference type="Gene3D" id="2.40.320.10">
    <property type="entry name" value="Hypothetical Protein Pfu-838710-001"/>
    <property type="match status" value="1"/>
</dbReference>
<dbReference type="OrthoDB" id="9805588at2"/>
<dbReference type="PIRSF" id="PIRSF016487">
    <property type="entry name" value="CYTH_UCP016487"/>
    <property type="match status" value="1"/>
</dbReference>
<name>A0A1W2A378_9BACT</name>